<reference evidence="2 3" key="1">
    <citation type="submission" date="2020-08" db="EMBL/GenBank/DDBJ databases">
        <title>Sequencing the genomes of 1000 actinobacteria strains.</title>
        <authorList>
            <person name="Klenk H.-P."/>
        </authorList>
    </citation>
    <scope>NUCLEOTIDE SEQUENCE [LARGE SCALE GENOMIC DNA]</scope>
    <source>
        <strain evidence="2 3">DSM 45886</strain>
    </source>
</reference>
<dbReference type="AlphaFoldDB" id="A0A7W7WR17"/>
<protein>
    <recommendedName>
        <fullName evidence="4">Lipoprotein</fullName>
    </recommendedName>
</protein>
<feature type="chain" id="PRO_5039336518" description="Lipoprotein" evidence="1">
    <location>
        <begin position="25"/>
        <end position="104"/>
    </location>
</feature>
<dbReference type="Proteomes" id="UP000578819">
    <property type="component" value="Unassembled WGS sequence"/>
</dbReference>
<sequence length="104" mass="10755">MTMRSRPARLLALLLLAISMTGCADDDPSAEEFATKIRANPQMSGAPDKAVSCVAAWYATHASPEQRAALLEGRTTGLEDATPAPGSAAEAALLDCLKLAATTP</sequence>
<dbReference type="RefSeq" id="WP_184536581.1">
    <property type="nucleotide sequence ID" value="NZ_JACHJW010000001.1"/>
</dbReference>
<dbReference type="PROSITE" id="PS51257">
    <property type="entry name" value="PROKAR_LIPOPROTEIN"/>
    <property type="match status" value="1"/>
</dbReference>
<evidence type="ECO:0008006" key="4">
    <source>
        <dbReference type="Google" id="ProtNLM"/>
    </source>
</evidence>
<dbReference type="EMBL" id="JACHJW010000001">
    <property type="protein sequence ID" value="MBB4960871.1"/>
    <property type="molecule type" value="Genomic_DNA"/>
</dbReference>
<accession>A0A7W7WR17</accession>
<evidence type="ECO:0000256" key="1">
    <source>
        <dbReference type="SAM" id="SignalP"/>
    </source>
</evidence>
<keyword evidence="1" id="KW-0732">Signal</keyword>
<gene>
    <name evidence="2" type="ORF">FHR38_004604</name>
</gene>
<organism evidence="2 3">
    <name type="scientific">Micromonospora polyrhachis</name>
    <dbReference type="NCBI Taxonomy" id="1282883"/>
    <lineage>
        <taxon>Bacteria</taxon>
        <taxon>Bacillati</taxon>
        <taxon>Actinomycetota</taxon>
        <taxon>Actinomycetes</taxon>
        <taxon>Micromonosporales</taxon>
        <taxon>Micromonosporaceae</taxon>
        <taxon>Micromonospora</taxon>
    </lineage>
</organism>
<proteinExistence type="predicted"/>
<comment type="caution">
    <text evidence="2">The sequence shown here is derived from an EMBL/GenBank/DDBJ whole genome shotgun (WGS) entry which is preliminary data.</text>
</comment>
<keyword evidence="3" id="KW-1185">Reference proteome</keyword>
<name>A0A7W7WR17_9ACTN</name>
<evidence type="ECO:0000313" key="3">
    <source>
        <dbReference type="Proteomes" id="UP000578819"/>
    </source>
</evidence>
<feature type="signal peptide" evidence="1">
    <location>
        <begin position="1"/>
        <end position="24"/>
    </location>
</feature>
<evidence type="ECO:0000313" key="2">
    <source>
        <dbReference type="EMBL" id="MBB4960871.1"/>
    </source>
</evidence>